<evidence type="ECO:0000313" key="4">
    <source>
        <dbReference type="Proteomes" id="UP000011666"/>
    </source>
</evidence>
<evidence type="ECO:0000259" key="2">
    <source>
        <dbReference type="PROSITE" id="PS51903"/>
    </source>
</evidence>
<comment type="caution">
    <text evidence="3">The sequence shown here is derived from an EMBL/GenBank/DDBJ whole genome shotgun (WGS) entry which is preliminary data.</text>
</comment>
<dbReference type="Pfam" id="PF02861">
    <property type="entry name" value="Clp_N"/>
    <property type="match status" value="2"/>
</dbReference>
<dbReference type="RefSeq" id="WP_007624821.1">
    <property type="nucleotide sequence ID" value="NZ_BANX01000038.1"/>
</dbReference>
<dbReference type="Gene3D" id="1.10.1780.10">
    <property type="entry name" value="Clp, N-terminal domain"/>
    <property type="match status" value="1"/>
</dbReference>
<dbReference type="SUPFAM" id="SSF81923">
    <property type="entry name" value="Double Clp-N motif"/>
    <property type="match status" value="1"/>
</dbReference>
<dbReference type="PROSITE" id="PS51903">
    <property type="entry name" value="CLP_R"/>
    <property type="match status" value="1"/>
</dbReference>
<dbReference type="eggNOG" id="COG0542">
    <property type="taxonomic scope" value="Bacteria"/>
</dbReference>
<evidence type="ECO:0000313" key="3">
    <source>
        <dbReference type="EMBL" id="GAC70626.1"/>
    </source>
</evidence>
<dbReference type="STRING" id="1223545.GS4_38_00320"/>
<dbReference type="OrthoDB" id="3290891at2"/>
<dbReference type="EMBL" id="BANX01000038">
    <property type="protein sequence ID" value="GAC70626.1"/>
    <property type="molecule type" value="Genomic_DNA"/>
</dbReference>
<keyword evidence="4" id="KW-1185">Reference proteome</keyword>
<feature type="domain" description="Clp R" evidence="2">
    <location>
        <begin position="95"/>
        <end position="243"/>
    </location>
</feature>
<proteinExistence type="predicted"/>
<name>M0QQT5_9ACTN</name>
<organism evidence="3 4">
    <name type="scientific">Gordonia soli NBRC 108243</name>
    <dbReference type="NCBI Taxonomy" id="1223545"/>
    <lineage>
        <taxon>Bacteria</taxon>
        <taxon>Bacillati</taxon>
        <taxon>Actinomycetota</taxon>
        <taxon>Actinomycetes</taxon>
        <taxon>Mycobacteriales</taxon>
        <taxon>Gordoniaceae</taxon>
        <taxon>Gordonia</taxon>
    </lineage>
</organism>
<keyword evidence="1" id="KW-0677">Repeat</keyword>
<protein>
    <recommendedName>
        <fullName evidence="2">Clp R domain-containing protein</fullName>
    </recommendedName>
</protein>
<evidence type="ECO:0000256" key="1">
    <source>
        <dbReference type="PROSITE-ProRule" id="PRU01251"/>
    </source>
</evidence>
<reference evidence="3 4" key="1">
    <citation type="submission" date="2013-01" db="EMBL/GenBank/DDBJ databases">
        <title>Whole genome shotgun sequence of Gordonia soli NBRC 108243.</title>
        <authorList>
            <person name="Isaki-Nakamura S."/>
            <person name="Hosoyama A."/>
            <person name="Tsuchikane K."/>
            <person name="Ando Y."/>
            <person name="Baba S."/>
            <person name="Ohji S."/>
            <person name="Hamada M."/>
            <person name="Tamura T."/>
            <person name="Yamazoe A."/>
            <person name="Yamazaki S."/>
            <person name="Fujita N."/>
        </authorList>
    </citation>
    <scope>NUCLEOTIDE SEQUENCE [LARGE SCALE GENOMIC DNA]</scope>
    <source>
        <strain evidence="3 4">NBRC 108243</strain>
    </source>
</reference>
<dbReference type="InterPro" id="IPR036628">
    <property type="entry name" value="Clp_N_dom_sf"/>
</dbReference>
<gene>
    <name evidence="3" type="ORF">GS4_38_00320</name>
</gene>
<dbReference type="InterPro" id="IPR004176">
    <property type="entry name" value="Clp_R_N"/>
</dbReference>
<dbReference type="AlphaFoldDB" id="M0QQT5"/>
<sequence>MAVEPRLLTNVRLDDLIAAIQKVHDEPLEQLSGAVVAAEHLGDVADSLIGHFVDQARRNGASWTEIGSSMGVTKQAAQKRFVARAKDAPTDANPFARFTPRAKNSIVAAHEAAVAAESAAVTPEHLALGLFAEPESLAVLALRAQDVDTDRLAELLRASSPKASTPADDEPPAARAFVPYDDRSKAVLETTVTTAVGMGHNYVGTEHLLIALFTDETVAAVLDAVGAEASATRTHVEETLAQI</sequence>
<dbReference type="Proteomes" id="UP000011666">
    <property type="component" value="Unassembled WGS sequence"/>
</dbReference>
<accession>M0QQT5</accession>